<dbReference type="RefSeq" id="WP_055740661.1">
    <property type="nucleotide sequence ID" value="NZ_JAAIWL010000010.1"/>
</dbReference>
<dbReference type="Proteomes" id="UP000051888">
    <property type="component" value="Unassembled WGS sequence"/>
</dbReference>
<dbReference type="PATRIC" id="fig|157838.3.peg.3549"/>
<accession>A0A0Q3WYR2</accession>
<organism evidence="1 2">
    <name type="scientific">Heyndrickxia shackletonii</name>
    <dbReference type="NCBI Taxonomy" id="157838"/>
    <lineage>
        <taxon>Bacteria</taxon>
        <taxon>Bacillati</taxon>
        <taxon>Bacillota</taxon>
        <taxon>Bacilli</taxon>
        <taxon>Bacillales</taxon>
        <taxon>Bacillaceae</taxon>
        <taxon>Heyndrickxia</taxon>
    </lineage>
</organism>
<proteinExistence type="predicted"/>
<evidence type="ECO:0000313" key="1">
    <source>
        <dbReference type="EMBL" id="KQL54876.1"/>
    </source>
</evidence>
<evidence type="ECO:0000313" key="2">
    <source>
        <dbReference type="Proteomes" id="UP000051888"/>
    </source>
</evidence>
<dbReference type="EMBL" id="LJJC01000004">
    <property type="protein sequence ID" value="KQL54876.1"/>
    <property type="molecule type" value="Genomic_DNA"/>
</dbReference>
<dbReference type="OrthoDB" id="2655258at2"/>
<dbReference type="AlphaFoldDB" id="A0A0Q3WYR2"/>
<keyword evidence="2" id="KW-1185">Reference proteome</keyword>
<gene>
    <name evidence="1" type="ORF">AN964_16060</name>
</gene>
<comment type="caution">
    <text evidence="1">The sequence shown here is derived from an EMBL/GenBank/DDBJ whole genome shotgun (WGS) entry which is preliminary data.</text>
</comment>
<name>A0A0Q3WYR2_9BACI</name>
<reference evidence="1 2" key="1">
    <citation type="submission" date="2015-09" db="EMBL/GenBank/DDBJ databases">
        <title>Genome sequencing project for genomic taxonomy and phylogenomics of Bacillus-like bacteria.</title>
        <authorList>
            <person name="Liu B."/>
            <person name="Wang J."/>
            <person name="Zhu Y."/>
            <person name="Liu G."/>
            <person name="Chen Q."/>
            <person name="Chen Z."/>
            <person name="Lan J."/>
            <person name="Che J."/>
            <person name="Ge C."/>
            <person name="Shi H."/>
            <person name="Pan Z."/>
            <person name="Liu X."/>
        </authorList>
    </citation>
    <scope>NUCLEOTIDE SEQUENCE [LARGE SCALE GENOMIC DNA]</scope>
    <source>
        <strain evidence="1 2">LMG 18435</strain>
    </source>
</reference>
<sequence length="103" mass="11861">MNAILKSKKTAFFIILFCLILVAYLNTISNRDLDQITMDIPAISDTKTSSITSPTLEERLVGTEEVDGYTVETYQEFEVYKDKEGNIQKVVPTSNFNYIRYYK</sequence>
<protein>
    <submittedName>
        <fullName evidence="1">Uncharacterized protein</fullName>
    </submittedName>
</protein>